<comment type="caution">
    <text evidence="2">The sequence shown here is derived from an EMBL/GenBank/DDBJ whole genome shotgun (WGS) entry which is preliminary data.</text>
</comment>
<accession>A0ABV0JAP1</accession>
<evidence type="ECO:0008006" key="4">
    <source>
        <dbReference type="Google" id="ProtNLM"/>
    </source>
</evidence>
<feature type="transmembrane region" description="Helical" evidence="1">
    <location>
        <begin position="153"/>
        <end position="171"/>
    </location>
</feature>
<sequence length="571" mass="65104">MLITHLHHGLTTAKPSKAQLAFWFSLSLTFAAIYGCMALQQAFSGEYVVQDDARQHVFWMQRFLDQELLPNDFIANYFQSVAPWGYTKFYQLFAAIGVHPFLLNKLLPIALGLVMTGYCFGVSLQLFPVPAAGFLATLLLNQTIWMKDDLVTATPRAFLYPLFVAFLYYLVRRSLLPCLAAIALQGLFYPQILLISAGTLVLTLVRWENGRLCFSCDRQDYLFCVTGLAVAFVVLLPFVLQTSEYGSVITPDMARRMPEFGEKGRSRFYVNDPWDFWLTAERSGFFPALWLPPLLTVGVLLPLLWRYRDRLPLLQQVQPQIRLLVQIFAASVGLFTLAHLLLFKLQLPSRYTHHSFRVITAIATGIVLITLFDALWRWATQSQSAPKQYLAIGIIVLVSAALLLYPSYDQRFPDTKYKEGQAPALYQFLQKTPKASLVASLSEEANFVPYFGQRPVLVGREYALPFHQGYYSQFRQRVTDLLQAQYNPNQEAVEQFIQQYGINFWLLDQEAFTPHYLASNRWFQQFQPAAREAQTRLEQGITPAIAPTVPRCTVFSTERLILLDAACISAR</sequence>
<reference evidence="2 3" key="1">
    <citation type="submission" date="2022-04" db="EMBL/GenBank/DDBJ databases">
        <title>Positive selection, recombination, and allopatry shape intraspecific diversity of widespread and dominant cyanobacteria.</title>
        <authorList>
            <person name="Wei J."/>
            <person name="Shu W."/>
            <person name="Hu C."/>
        </authorList>
    </citation>
    <scope>NUCLEOTIDE SEQUENCE [LARGE SCALE GENOMIC DNA]</scope>
    <source>
        <strain evidence="2 3">GB2-A4</strain>
    </source>
</reference>
<feature type="transmembrane region" description="Helical" evidence="1">
    <location>
        <begin position="191"/>
        <end position="209"/>
    </location>
</feature>
<feature type="transmembrane region" description="Helical" evidence="1">
    <location>
        <begin position="20"/>
        <end position="43"/>
    </location>
</feature>
<organism evidence="2 3">
    <name type="scientific">Trichocoleus desertorum GB2-A4</name>
    <dbReference type="NCBI Taxonomy" id="2933944"/>
    <lineage>
        <taxon>Bacteria</taxon>
        <taxon>Bacillati</taxon>
        <taxon>Cyanobacteriota</taxon>
        <taxon>Cyanophyceae</taxon>
        <taxon>Leptolyngbyales</taxon>
        <taxon>Trichocoleusaceae</taxon>
        <taxon>Trichocoleus</taxon>
    </lineage>
</organism>
<evidence type="ECO:0000313" key="3">
    <source>
        <dbReference type="Proteomes" id="UP001464891"/>
    </source>
</evidence>
<gene>
    <name evidence="2" type="ORF">NC998_13550</name>
</gene>
<keyword evidence="1" id="KW-0472">Membrane</keyword>
<feature type="transmembrane region" description="Helical" evidence="1">
    <location>
        <begin position="323"/>
        <end position="343"/>
    </location>
</feature>
<keyword evidence="1" id="KW-0812">Transmembrane</keyword>
<evidence type="ECO:0000256" key="1">
    <source>
        <dbReference type="SAM" id="Phobius"/>
    </source>
</evidence>
<feature type="transmembrane region" description="Helical" evidence="1">
    <location>
        <begin position="221"/>
        <end position="240"/>
    </location>
</feature>
<dbReference type="RefSeq" id="WP_190432569.1">
    <property type="nucleotide sequence ID" value="NZ_JAMPKM010000007.1"/>
</dbReference>
<feature type="transmembrane region" description="Helical" evidence="1">
    <location>
        <begin position="284"/>
        <end position="303"/>
    </location>
</feature>
<dbReference type="Proteomes" id="UP001464891">
    <property type="component" value="Unassembled WGS sequence"/>
</dbReference>
<proteinExistence type="predicted"/>
<dbReference type="EMBL" id="JAMPKM010000007">
    <property type="protein sequence ID" value="MEP0818121.1"/>
    <property type="molecule type" value="Genomic_DNA"/>
</dbReference>
<feature type="transmembrane region" description="Helical" evidence="1">
    <location>
        <begin position="388"/>
        <end position="408"/>
    </location>
</feature>
<feature type="transmembrane region" description="Helical" evidence="1">
    <location>
        <begin position="355"/>
        <end position="376"/>
    </location>
</feature>
<evidence type="ECO:0000313" key="2">
    <source>
        <dbReference type="EMBL" id="MEP0818121.1"/>
    </source>
</evidence>
<keyword evidence="3" id="KW-1185">Reference proteome</keyword>
<feature type="transmembrane region" description="Helical" evidence="1">
    <location>
        <begin position="109"/>
        <end position="141"/>
    </location>
</feature>
<name>A0ABV0JAP1_9CYAN</name>
<keyword evidence="1" id="KW-1133">Transmembrane helix</keyword>
<protein>
    <recommendedName>
        <fullName evidence="4">Glycosyltransferase RgtA/B/C/D-like domain-containing protein</fullName>
    </recommendedName>
</protein>